<keyword evidence="1" id="KW-0227">DNA damage</keyword>
<sequence length="499" mass="56660">MEKRYVAIWFPNLVTDWFEQHQPELKATCFVLAAPSHGKMIITAVSPKAQALFIREGMALADARAICPALLHFDDKPALTTTLLKKIANWCIRFTPTVALDPLGGIMLDATGCAHLWGSEATYLTDVLNKLKAKGYYARATMAGTIGAAWAVCRYGNKEIIEKEKQLELVLALPPEALRLDPKTVDRLHKLGFTQIRNLVNVPAASLRRRFGAAILQRLNQLMGTEEEYIQSIIPPEPYQVRLPCLEPIAHLKGIEIALERTLGDLCERLQREGKGLRTAYFKGYRIDGEVIGVQIATTRASCNIRHLFHLFEPKLSTLQPELGIELFILEAAHVEDYTPAQEGFWKEGSALTNMAIAEFIDNISQRIAPGSIQRYLPAEHHLPENSFTKAKALTEEPSTEWNTSYPWPVVLLETPEIIEVTAPVPDYPPMNFRHRGRLHKIVRADGPKRLEQEWWIAEGEHRDYYIVEDEEGGRYWLFRLGHYDETKKTSWYLHGIYA</sequence>
<comment type="caution">
    <text evidence="3">The sequence shown here is derived from an EMBL/GenBank/DDBJ whole genome shotgun (WGS) entry which is preliminary data.</text>
</comment>
<evidence type="ECO:0000313" key="4">
    <source>
        <dbReference type="Proteomes" id="UP000192277"/>
    </source>
</evidence>
<dbReference type="InterPro" id="IPR050356">
    <property type="entry name" value="SulA_CellDiv_inhibitor"/>
</dbReference>
<gene>
    <name evidence="3" type="ORF">A4D02_27130</name>
</gene>
<dbReference type="InterPro" id="IPR001126">
    <property type="entry name" value="UmuC"/>
</dbReference>
<evidence type="ECO:0000313" key="3">
    <source>
        <dbReference type="EMBL" id="OQP50110.1"/>
    </source>
</evidence>
<reference evidence="3 4" key="1">
    <citation type="submission" date="2016-04" db="EMBL/GenBank/DDBJ databases">
        <authorList>
            <person name="Chen L."/>
            <person name="Zhuang W."/>
            <person name="Wang G."/>
        </authorList>
    </citation>
    <scope>NUCLEOTIDE SEQUENCE [LARGE SCALE GENOMIC DNA]</scope>
    <source>
        <strain evidence="4">GR20</strain>
    </source>
</reference>
<protein>
    <submittedName>
        <fullName evidence="3">Nucleotidyltransferase</fullName>
    </submittedName>
</protein>
<dbReference type="CDD" id="cd03468">
    <property type="entry name" value="PolY_like"/>
    <property type="match status" value="1"/>
</dbReference>
<evidence type="ECO:0000259" key="2">
    <source>
        <dbReference type="Pfam" id="PF00817"/>
    </source>
</evidence>
<dbReference type="PANTHER" id="PTHR35369">
    <property type="entry name" value="BLR3025 PROTEIN-RELATED"/>
    <property type="match status" value="1"/>
</dbReference>
<evidence type="ECO:0000256" key="1">
    <source>
        <dbReference type="ARBA" id="ARBA00022763"/>
    </source>
</evidence>
<feature type="domain" description="UmuC" evidence="2">
    <location>
        <begin position="9"/>
        <end position="152"/>
    </location>
</feature>
<keyword evidence="4" id="KW-1185">Reference proteome</keyword>
<dbReference type="EMBL" id="LWBO01000007">
    <property type="protein sequence ID" value="OQP50110.1"/>
    <property type="molecule type" value="Genomic_DNA"/>
</dbReference>
<proteinExistence type="predicted"/>
<dbReference type="InterPro" id="IPR043502">
    <property type="entry name" value="DNA/RNA_pol_sf"/>
</dbReference>
<dbReference type="SUPFAM" id="SSF56672">
    <property type="entry name" value="DNA/RNA polymerases"/>
    <property type="match status" value="1"/>
</dbReference>
<dbReference type="PANTHER" id="PTHR35369:SF2">
    <property type="entry name" value="BLR3025 PROTEIN"/>
    <property type="match status" value="1"/>
</dbReference>
<name>A0ABX3P0G1_9BACT</name>
<organism evidence="3 4">
    <name type="scientific">Niastella koreensis</name>
    <dbReference type="NCBI Taxonomy" id="354356"/>
    <lineage>
        <taxon>Bacteria</taxon>
        <taxon>Pseudomonadati</taxon>
        <taxon>Bacteroidota</taxon>
        <taxon>Chitinophagia</taxon>
        <taxon>Chitinophagales</taxon>
        <taxon>Chitinophagaceae</taxon>
        <taxon>Niastella</taxon>
    </lineage>
</organism>
<dbReference type="RefSeq" id="WP_014219432.1">
    <property type="nucleotide sequence ID" value="NZ_LWBO01000007.1"/>
</dbReference>
<dbReference type="Pfam" id="PF00817">
    <property type="entry name" value="IMS"/>
    <property type="match status" value="1"/>
</dbReference>
<accession>A0ABX3P0G1</accession>
<dbReference type="Proteomes" id="UP000192277">
    <property type="component" value="Unassembled WGS sequence"/>
</dbReference>